<dbReference type="EMBL" id="SNRY01001378">
    <property type="protein sequence ID" value="KAA6331374.1"/>
    <property type="molecule type" value="Genomic_DNA"/>
</dbReference>
<protein>
    <submittedName>
        <fullName evidence="1">Uncharacterized protein</fullName>
    </submittedName>
</protein>
<gene>
    <name evidence="1" type="ORF">EZS27_020007</name>
</gene>
<accession>A0A5J4RD12</accession>
<dbReference type="AlphaFoldDB" id="A0A5J4RD12"/>
<dbReference type="InterPro" id="IPR046897">
    <property type="entry name" value="ABC-3C_MC6"/>
</dbReference>
<dbReference type="Pfam" id="PF20293">
    <property type="entry name" value="MC6"/>
    <property type="match status" value="1"/>
</dbReference>
<name>A0A5J4RD12_9ZZZZ</name>
<evidence type="ECO:0000313" key="1">
    <source>
        <dbReference type="EMBL" id="KAA6331374.1"/>
    </source>
</evidence>
<comment type="caution">
    <text evidence="1">The sequence shown here is derived from an EMBL/GenBank/DDBJ whole genome shotgun (WGS) entry which is preliminary data.</text>
</comment>
<proteinExistence type="predicted"/>
<sequence>MLLPDNIHPENSVYYNGAFVLEALQQCNIQSILDLYQTVRDKKGMSFPVFILCLDWLYLLNVAKLNAEGEIVLCS</sequence>
<reference evidence="1" key="1">
    <citation type="submission" date="2019-03" db="EMBL/GenBank/DDBJ databases">
        <title>Single cell metagenomics reveals metabolic interactions within the superorganism composed of flagellate Streblomastix strix and complex community of Bacteroidetes bacteria on its surface.</title>
        <authorList>
            <person name="Treitli S.C."/>
            <person name="Kolisko M."/>
            <person name="Husnik F."/>
            <person name="Keeling P."/>
            <person name="Hampl V."/>
        </authorList>
    </citation>
    <scope>NUCLEOTIDE SEQUENCE</scope>
    <source>
        <strain evidence="1">STM</strain>
    </source>
</reference>
<organism evidence="1">
    <name type="scientific">termite gut metagenome</name>
    <dbReference type="NCBI Taxonomy" id="433724"/>
    <lineage>
        <taxon>unclassified sequences</taxon>
        <taxon>metagenomes</taxon>
        <taxon>organismal metagenomes</taxon>
    </lineage>
</organism>